<comment type="caution">
    <text evidence="2">The sequence shown here is derived from an EMBL/GenBank/DDBJ whole genome shotgun (WGS) entry which is preliminary data.</text>
</comment>
<dbReference type="CDD" id="cd02440">
    <property type="entry name" value="AdoMet_MTases"/>
    <property type="match status" value="1"/>
</dbReference>
<name>A0A8H6LA36_9LECA</name>
<gene>
    <name evidence="2" type="ORF">HO173_000103</name>
</gene>
<dbReference type="EMBL" id="JACCJC010000001">
    <property type="protein sequence ID" value="KAF6241393.1"/>
    <property type="molecule type" value="Genomic_DNA"/>
</dbReference>
<dbReference type="GeneID" id="59281783"/>
<dbReference type="InterPro" id="IPR041698">
    <property type="entry name" value="Methyltransf_25"/>
</dbReference>
<keyword evidence="3" id="KW-1185">Reference proteome</keyword>
<evidence type="ECO:0000313" key="3">
    <source>
        <dbReference type="Proteomes" id="UP000578531"/>
    </source>
</evidence>
<protein>
    <recommendedName>
        <fullName evidence="1">Methyltransferase domain-containing protein</fullName>
    </recommendedName>
</protein>
<dbReference type="Pfam" id="PF13649">
    <property type="entry name" value="Methyltransf_25"/>
    <property type="match status" value="1"/>
</dbReference>
<dbReference type="Proteomes" id="UP000578531">
    <property type="component" value="Unassembled WGS sequence"/>
</dbReference>
<proteinExistence type="predicted"/>
<accession>A0A8H6LA36</accession>
<organism evidence="2 3">
    <name type="scientific">Letharia columbiana</name>
    <dbReference type="NCBI Taxonomy" id="112416"/>
    <lineage>
        <taxon>Eukaryota</taxon>
        <taxon>Fungi</taxon>
        <taxon>Dikarya</taxon>
        <taxon>Ascomycota</taxon>
        <taxon>Pezizomycotina</taxon>
        <taxon>Lecanoromycetes</taxon>
        <taxon>OSLEUM clade</taxon>
        <taxon>Lecanoromycetidae</taxon>
        <taxon>Lecanorales</taxon>
        <taxon>Lecanorineae</taxon>
        <taxon>Parmeliaceae</taxon>
        <taxon>Letharia</taxon>
    </lineage>
</organism>
<evidence type="ECO:0000313" key="2">
    <source>
        <dbReference type="EMBL" id="KAF6241393.1"/>
    </source>
</evidence>
<reference evidence="2 3" key="1">
    <citation type="journal article" date="2020" name="Genomics">
        <title>Complete, high-quality genomes from long-read metagenomic sequencing of two wolf lichen thalli reveals enigmatic genome architecture.</title>
        <authorList>
            <person name="McKenzie S.K."/>
            <person name="Walston R.F."/>
            <person name="Allen J.L."/>
        </authorList>
    </citation>
    <scope>NUCLEOTIDE SEQUENCE [LARGE SCALE GENOMIC DNA]</scope>
    <source>
        <strain evidence="2">WasteWater2</strain>
    </source>
</reference>
<dbReference type="InterPro" id="IPR029063">
    <property type="entry name" value="SAM-dependent_MTases_sf"/>
</dbReference>
<dbReference type="RefSeq" id="XP_037170633.1">
    <property type="nucleotide sequence ID" value="XM_037302054.1"/>
</dbReference>
<dbReference type="Gene3D" id="3.40.50.150">
    <property type="entry name" value="Vaccinia Virus protein VP39"/>
    <property type="match status" value="1"/>
</dbReference>
<dbReference type="OrthoDB" id="10017101at2759"/>
<sequence>MMSESNEAAVKKPDYKDVEYNLPRNDAAEHARLNDQAAGSTDLMKDKIVPAPLKSPTEIHDVGWGTGIVTRHLGSIYPSASVYGIDISPVPPTTASDAISSTPSNVEYIIGDIRKLAGEDERLRAGNFDCIFQRLQRLSSDLYHDHQEGTPCNVQAPRQQGFDTNFASCFSLRPWKLLSVLRTLSTREVERRLMLFWVSIAALAETARTPSTQIRLSKTDSELPAVFMTDPGKPRDSSNFLYNRAGWRSNSCRCSMGTYGGSTRNVDREFTC</sequence>
<feature type="domain" description="Methyltransferase" evidence="1">
    <location>
        <begin position="60"/>
        <end position="133"/>
    </location>
</feature>
<dbReference type="AlphaFoldDB" id="A0A8H6LA36"/>
<dbReference type="SUPFAM" id="SSF53335">
    <property type="entry name" value="S-adenosyl-L-methionine-dependent methyltransferases"/>
    <property type="match status" value="1"/>
</dbReference>
<evidence type="ECO:0000259" key="1">
    <source>
        <dbReference type="Pfam" id="PF13649"/>
    </source>
</evidence>